<sequence length="307" mass="33344">MADKWHIHDFYMLGEARKWNRKSHRPVVYDVHEYYGEYYAGKLPLPGPVRRAVARLLDSYQARTTAKIGGANLVAAEMSPAYARYGAPYTVSPNYPSSAQFAIDIKPFGERANRVIHTGSLTHLYGASLLVKLAARSQERGLDFSFSGTARFPDEVTAAEFDEVLSAHGNPTNLTLLAPVPAHDVAPLLQDYAFGLSLLLPTYPQVDLAVPSKVYEYAAMGLVIVTTPGASLRFARDHSVTIELDPENLDAALDAMLGVAASETIESDTAVHASEARSSTTWEGTCAPGLTSLYAALDADLRFRPAP</sequence>
<accession>A0A939QR61</accession>
<dbReference type="Gene3D" id="3.40.50.2000">
    <property type="entry name" value="Glycogen Phosphorylase B"/>
    <property type="match status" value="1"/>
</dbReference>
<protein>
    <recommendedName>
        <fullName evidence="3">Glycosyltransferase</fullName>
    </recommendedName>
</protein>
<dbReference type="AlphaFoldDB" id="A0A939QR61"/>
<dbReference type="RefSeq" id="WP_208502724.1">
    <property type="nucleotide sequence ID" value="NZ_JAGFOA010000003.1"/>
</dbReference>
<reference evidence="1" key="1">
    <citation type="submission" date="2021-03" db="EMBL/GenBank/DDBJ databases">
        <title>Microbacterium sp. nov., a novel actinobacterium isolated from cow dung.</title>
        <authorList>
            <person name="Zhang L."/>
        </authorList>
    </citation>
    <scope>NUCLEOTIDE SEQUENCE</scope>
    <source>
        <strain evidence="1">NEAU-LLB</strain>
    </source>
</reference>
<keyword evidence="2" id="KW-1185">Reference proteome</keyword>
<comment type="caution">
    <text evidence="1">The sequence shown here is derived from an EMBL/GenBank/DDBJ whole genome shotgun (WGS) entry which is preliminary data.</text>
</comment>
<dbReference type="EMBL" id="JAGFOA010000003">
    <property type="protein sequence ID" value="MBO3663533.1"/>
    <property type="molecule type" value="Genomic_DNA"/>
</dbReference>
<proteinExistence type="predicted"/>
<evidence type="ECO:0000313" key="1">
    <source>
        <dbReference type="EMBL" id="MBO3663533.1"/>
    </source>
</evidence>
<organism evidence="1 2">
    <name type="scientific">Microbacterium stercoris</name>
    <dbReference type="NCBI Taxonomy" id="2820289"/>
    <lineage>
        <taxon>Bacteria</taxon>
        <taxon>Bacillati</taxon>
        <taxon>Actinomycetota</taxon>
        <taxon>Actinomycetes</taxon>
        <taxon>Micrococcales</taxon>
        <taxon>Microbacteriaceae</taxon>
        <taxon>Microbacterium</taxon>
    </lineage>
</organism>
<evidence type="ECO:0000313" key="2">
    <source>
        <dbReference type="Proteomes" id="UP000680132"/>
    </source>
</evidence>
<name>A0A939QR61_9MICO</name>
<gene>
    <name evidence="1" type="ORF">J5V96_08400</name>
</gene>
<dbReference type="SUPFAM" id="SSF53756">
    <property type="entry name" value="UDP-Glycosyltransferase/glycogen phosphorylase"/>
    <property type="match status" value="1"/>
</dbReference>
<evidence type="ECO:0008006" key="3">
    <source>
        <dbReference type="Google" id="ProtNLM"/>
    </source>
</evidence>
<dbReference type="Proteomes" id="UP000680132">
    <property type="component" value="Unassembled WGS sequence"/>
</dbReference>